<dbReference type="Proteomes" id="UP001165063">
    <property type="component" value="Unassembled WGS sequence"/>
</dbReference>
<dbReference type="EMBL" id="BSXU01002855">
    <property type="protein sequence ID" value="GMG39357.1"/>
    <property type="molecule type" value="Genomic_DNA"/>
</dbReference>
<keyword evidence="3" id="KW-1185">Reference proteome</keyword>
<feature type="compositionally biased region" description="Basic residues" evidence="1">
    <location>
        <begin position="24"/>
        <end position="34"/>
    </location>
</feature>
<evidence type="ECO:0000256" key="1">
    <source>
        <dbReference type="SAM" id="MobiDB-lite"/>
    </source>
</evidence>
<accession>A0A9W7DGQ7</accession>
<feature type="compositionally biased region" description="Polar residues" evidence="1">
    <location>
        <begin position="259"/>
        <end position="271"/>
    </location>
</feature>
<proteinExistence type="predicted"/>
<gene>
    <name evidence="2" type="ORF">Amon01_000527300</name>
</gene>
<feature type="region of interest" description="Disordered" evidence="1">
    <location>
        <begin position="234"/>
        <end position="271"/>
    </location>
</feature>
<comment type="caution">
    <text evidence="2">The sequence shown here is derived from an EMBL/GenBank/DDBJ whole genome shotgun (WGS) entry which is preliminary data.</text>
</comment>
<sequence>MVPNQVALNVDQPAANSSAPPAAPRKRGRPRKHPLVVPQSNVPPVILPRRSRGRPKGSGRGRGRLSPLFGAHKLQHQTIATQIQNFYKSLSSSFGLTLNGSTLTYDNLRPLFVVEPAESDLDFETFKQLVSAKLQSPSSPLKDTENVEGIATGKKVELLDESGKLAEGTTSFVAVFPVDKSKTNLQTGSSIMVLGQITDKLILLLHSGSENSCKEAISKSSSVLAQFPGKEIRTLPFNKPTSIPTTDNHDQDKPVENPQKPQNAQDPQHPQNLLQTPQALENPERVQAPQKPEGLEKPEGTQDKNLQKESPKPPTTHDSHNVQEFKDLSTFDLFNVLQEFLSAVQAEGVDSMSADQFYDAMLPRFEGALSSSDKKSGVMKLVKSLLAASNANVADLSKDPVFGEVRGLLEFYGDLANT</sequence>
<feature type="region of interest" description="Disordered" evidence="1">
    <location>
        <begin position="1"/>
        <end position="66"/>
    </location>
</feature>
<dbReference type="AlphaFoldDB" id="A0A9W7DGQ7"/>
<evidence type="ECO:0000313" key="3">
    <source>
        <dbReference type="Proteomes" id="UP001165063"/>
    </source>
</evidence>
<feature type="compositionally biased region" description="Basic residues" evidence="1">
    <location>
        <begin position="49"/>
        <end position="63"/>
    </location>
</feature>
<feature type="region of interest" description="Disordered" evidence="1">
    <location>
        <begin position="284"/>
        <end position="320"/>
    </location>
</feature>
<feature type="compositionally biased region" description="Basic and acidic residues" evidence="1">
    <location>
        <begin position="293"/>
        <end position="320"/>
    </location>
</feature>
<evidence type="ECO:0000313" key="2">
    <source>
        <dbReference type="EMBL" id="GMG39357.1"/>
    </source>
</evidence>
<reference evidence="2" key="1">
    <citation type="submission" date="2023-04" db="EMBL/GenBank/DDBJ databases">
        <title>Ambrosiozyma monospora NBRC 1965.</title>
        <authorList>
            <person name="Ichikawa N."/>
            <person name="Sato H."/>
            <person name="Tonouchi N."/>
        </authorList>
    </citation>
    <scope>NUCLEOTIDE SEQUENCE</scope>
    <source>
        <strain evidence="2">NBRC 1965</strain>
    </source>
</reference>
<name>A0A9W7DGQ7_AMBMO</name>
<protein>
    <submittedName>
        <fullName evidence="2">Unnamed protein product</fullName>
    </submittedName>
</protein>
<organism evidence="2 3">
    <name type="scientific">Ambrosiozyma monospora</name>
    <name type="common">Yeast</name>
    <name type="synonym">Endomycopsis monosporus</name>
    <dbReference type="NCBI Taxonomy" id="43982"/>
    <lineage>
        <taxon>Eukaryota</taxon>
        <taxon>Fungi</taxon>
        <taxon>Dikarya</taxon>
        <taxon>Ascomycota</taxon>
        <taxon>Saccharomycotina</taxon>
        <taxon>Pichiomycetes</taxon>
        <taxon>Pichiales</taxon>
        <taxon>Pichiaceae</taxon>
        <taxon>Ambrosiozyma</taxon>
    </lineage>
</organism>